<evidence type="ECO:0000313" key="2">
    <source>
        <dbReference type="EMBL" id="OIT01527.1"/>
    </source>
</evidence>
<proteinExistence type="predicted"/>
<dbReference type="STRING" id="49451.A0A1J6IUZ0"/>
<feature type="region of interest" description="Disordered" evidence="1">
    <location>
        <begin position="146"/>
        <end position="168"/>
    </location>
</feature>
<evidence type="ECO:0000256" key="1">
    <source>
        <dbReference type="SAM" id="MobiDB-lite"/>
    </source>
</evidence>
<protein>
    <submittedName>
        <fullName evidence="2">Uncharacterized protein</fullName>
    </submittedName>
</protein>
<dbReference type="AlphaFoldDB" id="A0A1J6IUZ0"/>
<comment type="caution">
    <text evidence="2">The sequence shown here is derived from an EMBL/GenBank/DDBJ whole genome shotgun (WGS) entry which is preliminary data.</text>
</comment>
<feature type="region of interest" description="Disordered" evidence="1">
    <location>
        <begin position="88"/>
        <end position="121"/>
    </location>
</feature>
<sequence>MEERNSTSISRPPMQHVFNAPQHFDVTEEPSATQTMATQVTENVAPDISSAMPTTGNIAQITSPTMTNPGINQRMYLTSHSYSTSMLEQGESSTLKKMEKRNSASISKPPMQHVFNTPQHVDLTEEPSATRTMATQVMENVTPDISSAMPITGNIPKTTSPTMTNPGTNQRMYLTSNSYSTSMLEKGKISTLKRSEKEILQVFLELLRVTWQQSFPGDSNLSVGRQNWDMNFKDVASAAQTTVVSAERAHLTASVGVELLRITRQFSSESQRSRVQSSGGGGPIHATGSTNTGKIIFSISYLGHCSRNSIKFRVTGGEY</sequence>
<keyword evidence="3" id="KW-1185">Reference proteome</keyword>
<feature type="compositionally biased region" description="Polar residues" evidence="1">
    <location>
        <begin position="155"/>
        <end position="168"/>
    </location>
</feature>
<organism evidence="2 3">
    <name type="scientific">Nicotiana attenuata</name>
    <name type="common">Coyote tobacco</name>
    <dbReference type="NCBI Taxonomy" id="49451"/>
    <lineage>
        <taxon>Eukaryota</taxon>
        <taxon>Viridiplantae</taxon>
        <taxon>Streptophyta</taxon>
        <taxon>Embryophyta</taxon>
        <taxon>Tracheophyta</taxon>
        <taxon>Spermatophyta</taxon>
        <taxon>Magnoliopsida</taxon>
        <taxon>eudicotyledons</taxon>
        <taxon>Gunneridae</taxon>
        <taxon>Pentapetalae</taxon>
        <taxon>asterids</taxon>
        <taxon>lamiids</taxon>
        <taxon>Solanales</taxon>
        <taxon>Solanaceae</taxon>
        <taxon>Nicotianoideae</taxon>
        <taxon>Nicotianeae</taxon>
        <taxon>Nicotiana</taxon>
    </lineage>
</organism>
<name>A0A1J6IUZ0_NICAT</name>
<gene>
    <name evidence="2" type="ORF">A4A49_52404</name>
</gene>
<dbReference type="Proteomes" id="UP000187609">
    <property type="component" value="Unassembled WGS sequence"/>
</dbReference>
<reference evidence="2" key="1">
    <citation type="submission" date="2016-11" db="EMBL/GenBank/DDBJ databases">
        <title>The genome of Nicotiana attenuata.</title>
        <authorList>
            <person name="Xu S."/>
            <person name="Brockmoeller T."/>
            <person name="Gaquerel E."/>
            <person name="Navarro A."/>
            <person name="Kuhl H."/>
            <person name="Gase K."/>
            <person name="Ling Z."/>
            <person name="Zhou W."/>
            <person name="Kreitzer C."/>
            <person name="Stanke M."/>
            <person name="Tang H."/>
            <person name="Lyons E."/>
            <person name="Pandey P."/>
            <person name="Pandey S.P."/>
            <person name="Timmermann B."/>
            <person name="Baldwin I.T."/>
        </authorList>
    </citation>
    <scope>NUCLEOTIDE SEQUENCE [LARGE SCALE GENOMIC DNA]</scope>
    <source>
        <strain evidence="2">UT</strain>
    </source>
</reference>
<accession>A0A1J6IUZ0</accession>
<evidence type="ECO:0000313" key="3">
    <source>
        <dbReference type="Proteomes" id="UP000187609"/>
    </source>
</evidence>
<dbReference type="Gramene" id="OIT01527">
    <property type="protein sequence ID" value="OIT01527"/>
    <property type="gene ID" value="A4A49_52404"/>
</dbReference>
<dbReference type="EMBL" id="MJEQ01037188">
    <property type="protein sequence ID" value="OIT01527.1"/>
    <property type="molecule type" value="Genomic_DNA"/>
</dbReference>